<reference evidence="3 4" key="1">
    <citation type="submission" date="2019-12" db="EMBL/GenBank/DDBJ databases">
        <title>Roseobacter cerasinus sp. nov., isolated from seawater around aquaculture.</title>
        <authorList>
            <person name="Muramatsu S."/>
            <person name="Takabe Y."/>
            <person name="Mori K."/>
            <person name="Takaichi S."/>
            <person name="Hanada S."/>
        </authorList>
    </citation>
    <scope>NUCLEOTIDE SEQUENCE [LARGE SCALE GENOMIC DNA]</scope>
    <source>
        <strain evidence="3 4">AI77</strain>
    </source>
</reference>
<dbReference type="Proteomes" id="UP000436522">
    <property type="component" value="Unassembled WGS sequence"/>
</dbReference>
<feature type="domain" description="EF-hand" evidence="2">
    <location>
        <begin position="25"/>
        <end position="41"/>
    </location>
</feature>
<feature type="signal peptide" evidence="1">
    <location>
        <begin position="1"/>
        <end position="22"/>
    </location>
</feature>
<dbReference type="InterPro" id="IPR018247">
    <property type="entry name" value="EF_Hand_1_Ca_BS"/>
</dbReference>
<feature type="domain" description="EF-hand" evidence="2">
    <location>
        <begin position="50"/>
        <end position="68"/>
    </location>
</feature>
<accession>A0A640VUI6</accession>
<dbReference type="AlphaFoldDB" id="A0A640VUI6"/>
<gene>
    <name evidence="3" type="ORF">So717_34420</name>
</gene>
<evidence type="ECO:0000256" key="1">
    <source>
        <dbReference type="SAM" id="SignalP"/>
    </source>
</evidence>
<dbReference type="EMBL" id="BLIV01000007">
    <property type="protein sequence ID" value="GFE51689.1"/>
    <property type="molecule type" value="Genomic_DNA"/>
</dbReference>
<keyword evidence="4" id="KW-1185">Reference proteome</keyword>
<evidence type="ECO:0000313" key="4">
    <source>
        <dbReference type="Proteomes" id="UP000436522"/>
    </source>
</evidence>
<evidence type="ECO:0000259" key="2">
    <source>
        <dbReference type="Pfam" id="PF13202"/>
    </source>
</evidence>
<keyword evidence="1" id="KW-0732">Signal</keyword>
<protein>
    <recommendedName>
        <fullName evidence="2">EF-hand domain-containing protein</fullName>
    </recommendedName>
</protein>
<sequence>MKLITKTAVASIVLLSATTAFAQLAADANGDGVLTIDEVQAAFPDITAESFSTMDLNADGALDEAEVQAAQEAGLMPS</sequence>
<feature type="chain" id="PRO_5024823532" description="EF-hand domain-containing protein" evidence="1">
    <location>
        <begin position="23"/>
        <end position="78"/>
    </location>
</feature>
<comment type="caution">
    <text evidence="3">The sequence shown here is derived from an EMBL/GenBank/DDBJ whole genome shotgun (WGS) entry which is preliminary data.</text>
</comment>
<evidence type="ECO:0000313" key="3">
    <source>
        <dbReference type="EMBL" id="GFE51689.1"/>
    </source>
</evidence>
<dbReference type="SUPFAM" id="SSF47473">
    <property type="entry name" value="EF-hand"/>
    <property type="match status" value="1"/>
</dbReference>
<dbReference type="RefSeq" id="WP_159979682.1">
    <property type="nucleotide sequence ID" value="NZ_BLIV01000007.1"/>
</dbReference>
<organism evidence="3 4">
    <name type="scientific">Roseobacter cerasinus</name>
    <dbReference type="NCBI Taxonomy" id="2602289"/>
    <lineage>
        <taxon>Bacteria</taxon>
        <taxon>Pseudomonadati</taxon>
        <taxon>Pseudomonadota</taxon>
        <taxon>Alphaproteobacteria</taxon>
        <taxon>Rhodobacterales</taxon>
        <taxon>Roseobacteraceae</taxon>
        <taxon>Roseobacter</taxon>
    </lineage>
</organism>
<dbReference type="Gene3D" id="1.10.238.10">
    <property type="entry name" value="EF-hand"/>
    <property type="match status" value="1"/>
</dbReference>
<dbReference type="PROSITE" id="PS00018">
    <property type="entry name" value="EF_HAND_1"/>
    <property type="match status" value="2"/>
</dbReference>
<dbReference type="GO" id="GO:0005509">
    <property type="term" value="F:calcium ion binding"/>
    <property type="evidence" value="ECO:0007669"/>
    <property type="project" value="InterPro"/>
</dbReference>
<dbReference type="InterPro" id="IPR002048">
    <property type="entry name" value="EF_hand_dom"/>
</dbReference>
<dbReference type="OrthoDB" id="5470953at2"/>
<dbReference type="InterPro" id="IPR011992">
    <property type="entry name" value="EF-hand-dom_pair"/>
</dbReference>
<name>A0A640VUI6_9RHOB</name>
<dbReference type="Pfam" id="PF13202">
    <property type="entry name" value="EF-hand_5"/>
    <property type="match status" value="2"/>
</dbReference>
<proteinExistence type="predicted"/>